<name>A0A975CR90_9FLAO</name>
<reference evidence="1 2" key="1">
    <citation type="submission" date="2021-03" db="EMBL/GenBank/DDBJ databases">
        <title>Complete genome of Polaribacter_sp.SM13.</title>
        <authorList>
            <person name="Jeong S.W."/>
            <person name="Bae J.W."/>
        </authorList>
    </citation>
    <scope>NUCLEOTIDE SEQUENCE [LARGE SCALE GENOMIC DNA]</scope>
    <source>
        <strain evidence="1 2">SM13</strain>
    </source>
</reference>
<protein>
    <submittedName>
        <fullName evidence="1">Uncharacterized protein</fullName>
    </submittedName>
</protein>
<evidence type="ECO:0000313" key="1">
    <source>
        <dbReference type="EMBL" id="QTE23285.1"/>
    </source>
</evidence>
<dbReference type="KEGG" id="pcea:J3359_03135"/>
<accession>A0A975CR90</accession>
<gene>
    <name evidence="1" type="ORF">J3359_03135</name>
</gene>
<dbReference type="AlphaFoldDB" id="A0A975CR90"/>
<dbReference type="Proteomes" id="UP000663920">
    <property type="component" value="Chromosome"/>
</dbReference>
<sequence>MSKLQIQYSKELAEELGKIGVYLPGEQVNVGDIITFPNGKSFLGKSRPVGTFKKVTSLKNLNVKYTEPSFSKKPDTYQFSSKNAVSFNFNIDSNVDLGSEKLPSGNVKIKINFTSEGAIYFLAVDCDKKELDDLSALENEINAKGKKMLWKDTFLVTSVTVAKKAFIAQSRSKTSELFINGNIQGIQSGTVKIGAKTNLGINKQQGDIFIKDWSNDVTVFMDLIRFEKEVFSENYRGNKTTSTKEVEESRILFKPVLIEDLLTD</sequence>
<evidence type="ECO:0000313" key="2">
    <source>
        <dbReference type="Proteomes" id="UP000663920"/>
    </source>
</evidence>
<proteinExistence type="predicted"/>
<dbReference type="RefSeq" id="WP_208079296.1">
    <property type="nucleotide sequence ID" value="NZ_CP071869.1"/>
</dbReference>
<dbReference type="EMBL" id="CP071869">
    <property type="protein sequence ID" value="QTE23285.1"/>
    <property type="molecule type" value="Genomic_DNA"/>
</dbReference>
<organism evidence="1 2">
    <name type="scientific">Polaribacter cellanae</name>
    <dbReference type="NCBI Taxonomy" id="2818493"/>
    <lineage>
        <taxon>Bacteria</taxon>
        <taxon>Pseudomonadati</taxon>
        <taxon>Bacteroidota</taxon>
        <taxon>Flavobacteriia</taxon>
        <taxon>Flavobacteriales</taxon>
        <taxon>Flavobacteriaceae</taxon>
    </lineage>
</organism>
<keyword evidence="2" id="KW-1185">Reference proteome</keyword>